<dbReference type="Gene3D" id="3.40.640.10">
    <property type="entry name" value="Type I PLP-dependent aspartate aminotransferase-like (Major domain)"/>
    <property type="match status" value="1"/>
</dbReference>
<dbReference type="AlphaFoldDB" id="A0A0D3KCD9"/>
<reference evidence="2" key="2">
    <citation type="submission" date="2024-10" db="UniProtKB">
        <authorList>
            <consortium name="EnsemblProtists"/>
        </authorList>
    </citation>
    <scope>IDENTIFICATION</scope>
</reference>
<dbReference type="InterPro" id="IPR000653">
    <property type="entry name" value="DegT/StrS_aminotransferase"/>
</dbReference>
<dbReference type="Gene3D" id="3.90.1150.10">
    <property type="entry name" value="Aspartate Aminotransferase, domain 1"/>
    <property type="match status" value="1"/>
</dbReference>
<feature type="chain" id="PRO_5044221433" evidence="1">
    <location>
        <begin position="27"/>
        <end position="314"/>
    </location>
</feature>
<keyword evidence="1" id="KW-0732">Signal</keyword>
<dbReference type="KEGG" id="ehx:EMIHUDRAFT_467805"/>
<evidence type="ECO:0000256" key="1">
    <source>
        <dbReference type="SAM" id="SignalP"/>
    </source>
</evidence>
<sequence>MATKKGWGARSATVLLLSNVFLCVDGLSVDFLKSGARPLASPEARGLLPRMVATVPTMPAQSEDGEDCPGPTFDKAISQPDPIPEEGRARAMELMESGALFRYSPGFLSETSLAEADMVDYTGFKYSVGFNSCGSALFIGLKVAGVQPGDKAAVFDRVKRQTPNYSLRMSDLAAACVRPQITNIEQRIARYNEMYERITSQIADVAEFDIPPYDERVRPVKDSLQINLQMSDEQVGAFLAATKRRGIPAGLFGSPDNARNFRCWEYALPKTDLPRTERLIKIAIDIRLPATFEPEDFDQMAAVLRAARDDVMLA</sequence>
<reference evidence="3" key="1">
    <citation type="journal article" date="2013" name="Nature">
        <title>Pan genome of the phytoplankton Emiliania underpins its global distribution.</title>
        <authorList>
            <person name="Read B.A."/>
            <person name="Kegel J."/>
            <person name="Klute M.J."/>
            <person name="Kuo A."/>
            <person name="Lefebvre S.C."/>
            <person name="Maumus F."/>
            <person name="Mayer C."/>
            <person name="Miller J."/>
            <person name="Monier A."/>
            <person name="Salamov A."/>
            <person name="Young J."/>
            <person name="Aguilar M."/>
            <person name="Claverie J.M."/>
            <person name="Frickenhaus S."/>
            <person name="Gonzalez K."/>
            <person name="Herman E.K."/>
            <person name="Lin Y.C."/>
            <person name="Napier J."/>
            <person name="Ogata H."/>
            <person name="Sarno A.F."/>
            <person name="Shmutz J."/>
            <person name="Schroeder D."/>
            <person name="de Vargas C."/>
            <person name="Verret F."/>
            <person name="von Dassow P."/>
            <person name="Valentin K."/>
            <person name="Van de Peer Y."/>
            <person name="Wheeler G."/>
            <person name="Dacks J.B."/>
            <person name="Delwiche C.F."/>
            <person name="Dyhrman S.T."/>
            <person name="Glockner G."/>
            <person name="John U."/>
            <person name="Richards T."/>
            <person name="Worden A.Z."/>
            <person name="Zhang X."/>
            <person name="Grigoriev I.V."/>
            <person name="Allen A.E."/>
            <person name="Bidle K."/>
            <person name="Borodovsky M."/>
            <person name="Bowler C."/>
            <person name="Brownlee C."/>
            <person name="Cock J.M."/>
            <person name="Elias M."/>
            <person name="Gladyshev V.N."/>
            <person name="Groth M."/>
            <person name="Guda C."/>
            <person name="Hadaegh A."/>
            <person name="Iglesias-Rodriguez M.D."/>
            <person name="Jenkins J."/>
            <person name="Jones B.M."/>
            <person name="Lawson T."/>
            <person name="Leese F."/>
            <person name="Lindquist E."/>
            <person name="Lobanov A."/>
            <person name="Lomsadze A."/>
            <person name="Malik S.B."/>
            <person name="Marsh M.E."/>
            <person name="Mackinder L."/>
            <person name="Mock T."/>
            <person name="Mueller-Roeber B."/>
            <person name="Pagarete A."/>
            <person name="Parker M."/>
            <person name="Probert I."/>
            <person name="Quesneville H."/>
            <person name="Raines C."/>
            <person name="Rensing S.A."/>
            <person name="Riano-Pachon D.M."/>
            <person name="Richier S."/>
            <person name="Rokitta S."/>
            <person name="Shiraiwa Y."/>
            <person name="Soanes D.M."/>
            <person name="van der Giezen M."/>
            <person name="Wahlund T.M."/>
            <person name="Williams B."/>
            <person name="Wilson W."/>
            <person name="Wolfe G."/>
            <person name="Wurch L.L."/>
        </authorList>
    </citation>
    <scope>NUCLEOTIDE SEQUENCE</scope>
</reference>
<dbReference type="Pfam" id="PF01041">
    <property type="entry name" value="DegT_DnrJ_EryC1"/>
    <property type="match status" value="2"/>
</dbReference>
<dbReference type="InterPro" id="IPR015421">
    <property type="entry name" value="PyrdxlP-dep_Trfase_major"/>
</dbReference>
<feature type="signal peptide" evidence="1">
    <location>
        <begin position="1"/>
        <end position="26"/>
    </location>
</feature>
<dbReference type="eggNOG" id="ENOG502QQV8">
    <property type="taxonomic scope" value="Eukaryota"/>
</dbReference>
<accession>A0A0D3KCD9</accession>
<name>A0A0D3KCD9_EMIH1</name>
<dbReference type="InterPro" id="IPR015424">
    <property type="entry name" value="PyrdxlP-dep_Trfase"/>
</dbReference>
<keyword evidence="3" id="KW-1185">Reference proteome</keyword>
<dbReference type="Proteomes" id="UP000013827">
    <property type="component" value="Unassembled WGS sequence"/>
</dbReference>
<dbReference type="GeneID" id="17278694"/>
<dbReference type="RefSeq" id="XP_005785853.1">
    <property type="nucleotide sequence ID" value="XM_005785796.1"/>
</dbReference>
<dbReference type="InterPro" id="IPR015422">
    <property type="entry name" value="PyrdxlP-dep_Trfase_small"/>
</dbReference>
<dbReference type="PaxDb" id="2903-EOD33424"/>
<evidence type="ECO:0000313" key="3">
    <source>
        <dbReference type="Proteomes" id="UP000013827"/>
    </source>
</evidence>
<dbReference type="HOGENOM" id="CLU_886912_0_0_1"/>
<dbReference type="SUPFAM" id="SSF53383">
    <property type="entry name" value="PLP-dependent transferases"/>
    <property type="match status" value="1"/>
</dbReference>
<dbReference type="EnsemblProtists" id="EOD33424">
    <property type="protein sequence ID" value="EOD33424"/>
    <property type="gene ID" value="EMIHUDRAFT_467805"/>
</dbReference>
<organism evidence="2 3">
    <name type="scientific">Emiliania huxleyi (strain CCMP1516)</name>
    <dbReference type="NCBI Taxonomy" id="280463"/>
    <lineage>
        <taxon>Eukaryota</taxon>
        <taxon>Haptista</taxon>
        <taxon>Haptophyta</taxon>
        <taxon>Prymnesiophyceae</taxon>
        <taxon>Isochrysidales</taxon>
        <taxon>Noelaerhabdaceae</taxon>
        <taxon>Emiliania</taxon>
    </lineage>
</organism>
<protein>
    <submittedName>
        <fullName evidence="2">Uncharacterized protein</fullName>
    </submittedName>
</protein>
<evidence type="ECO:0000313" key="2">
    <source>
        <dbReference type="EnsemblProtists" id="EOD33424"/>
    </source>
</evidence>
<proteinExistence type="predicted"/>